<dbReference type="EMBL" id="BSDZ01000079">
    <property type="protein sequence ID" value="GLI68465.1"/>
    <property type="molecule type" value="Genomic_DNA"/>
</dbReference>
<feature type="region of interest" description="Disordered" evidence="1">
    <location>
        <begin position="465"/>
        <end position="515"/>
    </location>
</feature>
<feature type="compositionally biased region" description="Basic and acidic residues" evidence="1">
    <location>
        <begin position="767"/>
        <end position="789"/>
    </location>
</feature>
<name>A0ABQ5SG14_9CHLO</name>
<comment type="caution">
    <text evidence="3">The sequence shown here is derived from an EMBL/GenBank/DDBJ whole genome shotgun (WGS) entry which is preliminary data.</text>
</comment>
<feature type="compositionally biased region" description="Low complexity" evidence="1">
    <location>
        <begin position="266"/>
        <end position="283"/>
    </location>
</feature>
<feature type="non-terminal residue" evidence="3">
    <location>
        <position position="1"/>
    </location>
</feature>
<feature type="compositionally biased region" description="Pro residues" evidence="1">
    <location>
        <begin position="39"/>
        <end position="57"/>
    </location>
</feature>
<feature type="compositionally biased region" description="Basic and acidic residues" evidence="1">
    <location>
        <begin position="487"/>
        <end position="502"/>
    </location>
</feature>
<dbReference type="InterPro" id="IPR001005">
    <property type="entry name" value="SANT/Myb"/>
</dbReference>
<dbReference type="InterPro" id="IPR009057">
    <property type="entry name" value="Homeodomain-like_sf"/>
</dbReference>
<feature type="region of interest" description="Disordered" evidence="1">
    <location>
        <begin position="328"/>
        <end position="380"/>
    </location>
</feature>
<feature type="compositionally biased region" description="Low complexity" evidence="1">
    <location>
        <begin position="25"/>
        <end position="38"/>
    </location>
</feature>
<dbReference type="SMART" id="SM00717">
    <property type="entry name" value="SANT"/>
    <property type="match status" value="1"/>
</dbReference>
<feature type="region of interest" description="Disordered" evidence="1">
    <location>
        <begin position="253"/>
        <end position="288"/>
    </location>
</feature>
<feature type="region of interest" description="Disordered" evidence="1">
    <location>
        <begin position="749"/>
        <end position="796"/>
    </location>
</feature>
<evidence type="ECO:0000259" key="2">
    <source>
        <dbReference type="SMART" id="SM00717"/>
    </source>
</evidence>
<feature type="domain" description="Myb-like" evidence="2">
    <location>
        <begin position="519"/>
        <end position="570"/>
    </location>
</feature>
<feature type="compositionally biased region" description="Low complexity" evidence="1">
    <location>
        <begin position="642"/>
        <end position="658"/>
    </location>
</feature>
<dbReference type="Proteomes" id="UP001165090">
    <property type="component" value="Unassembled WGS sequence"/>
</dbReference>
<dbReference type="Gene3D" id="1.10.246.220">
    <property type="match status" value="1"/>
</dbReference>
<reference evidence="3 4" key="1">
    <citation type="journal article" date="2023" name="IScience">
        <title>Expanded male sex-determining region conserved during the evolution of homothallism in the green alga Volvox.</title>
        <authorList>
            <person name="Yamamoto K."/>
            <person name="Matsuzaki R."/>
            <person name="Mahakham W."/>
            <person name="Heman W."/>
            <person name="Sekimoto H."/>
            <person name="Kawachi M."/>
            <person name="Minakuchi Y."/>
            <person name="Toyoda A."/>
            <person name="Nozaki H."/>
        </authorList>
    </citation>
    <scope>NUCLEOTIDE SEQUENCE [LARGE SCALE GENOMIC DNA]</scope>
    <source>
        <strain evidence="3 4">NIES-4468</strain>
    </source>
</reference>
<accession>A0ABQ5SG14</accession>
<feature type="region of interest" description="Disordered" evidence="1">
    <location>
        <begin position="625"/>
        <end position="658"/>
    </location>
</feature>
<evidence type="ECO:0000313" key="3">
    <source>
        <dbReference type="EMBL" id="GLI68465.1"/>
    </source>
</evidence>
<gene>
    <name evidence="3" type="ORF">VaNZ11_012891</name>
</gene>
<feature type="region of interest" description="Disordered" evidence="1">
    <location>
        <begin position="195"/>
        <end position="222"/>
    </location>
</feature>
<dbReference type="SUPFAM" id="SSF46689">
    <property type="entry name" value="Homeodomain-like"/>
    <property type="match status" value="1"/>
</dbReference>
<sequence>HMSHHHQDALLPPSVPSPEQSVLSTAAAATTTATATTPAPQPWPGFEPPRPLLPPLLPYQHPHSHRDPLDSGRLQQQQQQHLFPSGDVAVEAGAAPPAGFAGLAGAGGFGSALAAIPTAGWAEPIRQLYALLDYVAMQEAMVSGRLTTLRVHWINRPPALAHQAVEVVTVPQDCTLGYLKRLICKASGGAVWPRTVQPMRQDPSQGPAAPLHQEGASVPTQGPCVHSVAAPLQPLSAAERPFACSHLHGVRSGDADAGGGGTDEFNNSGAAANSARPATAAGSGQPAQQTAAFLTESLLPLNPDCGDIQGRWDPAVPAPSVPPQCQGVGVTGGDHQGGRVNAADSGITGDGSTGQGGGGDATGQGAGAGEGGSGDSVEGDASTLAEAGILPDSNVVMEADLQLPPSHQQLLMALQSQVMAAAAAVSTGLPGFHNPLQGSLPTAAAAAAAAAVAVTASVVAAANQPSSSTGLMGLTAEAGGDGEGDGADGHGGREFRGTHKDGAGSSRSRLPRGNYGGTLKERFTLQEMSALVSGIEEFGLKWALIKKSRKELQNKNQGDLKDKWRNWQRNVAVSWLTSRVTLPDQLRGRINALVAAAQRGELPTHTTPNLHVLQQRVCGMTAFQQHHSNPQHELQQQPPPQQQQQQQQQQQSGPEALSLQASTALAAVAAAAAAAAAMATGRPSTAGAAPMPADEAASRGLEMPVPTLDAEAVQGQGQARPSQQQPQQQEQMISITSVAPAARCGRQQQFSLQAGAAQSGASGGHQVSDHPHQHQHQGQEEGKGEDEAARAAQRQLQLQEAQAAQIAKAAQEAQAQAQAQLAAAAAAVAAAAAGQVDGRCGADMGLHARIQLAPHGSGHTADALRCIGLPLALPLSLAVPSSDEVPRLLLPAPAAAVAGIPVPGGPPGNASTHVEGGSGAAIEPGGDVQQSHEPAHQGYNLAAAMEDITTRGSVPEALVSQLGLGHGHLGPLER</sequence>
<feature type="compositionally biased region" description="Gly residues" evidence="1">
    <location>
        <begin position="348"/>
        <end position="374"/>
    </location>
</feature>
<dbReference type="CDD" id="cd11660">
    <property type="entry name" value="SANT_TRF"/>
    <property type="match status" value="1"/>
</dbReference>
<protein>
    <recommendedName>
        <fullName evidence="2">Myb-like domain-containing protein</fullName>
    </recommendedName>
</protein>
<feature type="region of interest" description="Disordered" evidence="1">
    <location>
        <begin position="1"/>
        <end position="77"/>
    </location>
</feature>
<feature type="compositionally biased region" description="Low complexity" evidence="1">
    <location>
        <begin position="714"/>
        <end position="731"/>
    </location>
</feature>
<feature type="compositionally biased region" description="Low complexity" evidence="1">
    <location>
        <begin position="749"/>
        <end position="766"/>
    </location>
</feature>
<feature type="region of interest" description="Disordered" evidence="1">
    <location>
        <begin position="711"/>
        <end position="733"/>
    </location>
</feature>
<feature type="compositionally biased region" description="Low complexity" evidence="1">
    <location>
        <begin position="338"/>
        <end position="347"/>
    </location>
</feature>
<evidence type="ECO:0000256" key="1">
    <source>
        <dbReference type="SAM" id="MobiDB-lite"/>
    </source>
</evidence>
<proteinExistence type="predicted"/>
<keyword evidence="4" id="KW-1185">Reference proteome</keyword>
<feature type="compositionally biased region" description="Polar residues" evidence="1">
    <location>
        <begin position="625"/>
        <end position="634"/>
    </location>
</feature>
<evidence type="ECO:0000313" key="4">
    <source>
        <dbReference type="Proteomes" id="UP001165090"/>
    </source>
</evidence>
<feature type="region of interest" description="Disordered" evidence="1">
    <location>
        <begin position="907"/>
        <end position="933"/>
    </location>
</feature>
<organism evidence="3 4">
    <name type="scientific">Volvox africanus</name>
    <dbReference type="NCBI Taxonomy" id="51714"/>
    <lineage>
        <taxon>Eukaryota</taxon>
        <taxon>Viridiplantae</taxon>
        <taxon>Chlorophyta</taxon>
        <taxon>core chlorophytes</taxon>
        <taxon>Chlorophyceae</taxon>
        <taxon>CS clade</taxon>
        <taxon>Chlamydomonadales</taxon>
        <taxon>Volvocaceae</taxon>
        <taxon>Volvox</taxon>
    </lineage>
</organism>